<evidence type="ECO:0000256" key="1">
    <source>
        <dbReference type="SAM" id="Phobius"/>
    </source>
</evidence>
<feature type="transmembrane region" description="Helical" evidence="1">
    <location>
        <begin position="44"/>
        <end position="64"/>
    </location>
</feature>
<dbReference type="EMBL" id="JAZDQV010000005">
    <property type="protein sequence ID" value="MEE1877425.1"/>
    <property type="molecule type" value="Genomic_DNA"/>
</dbReference>
<evidence type="ECO:0000313" key="2">
    <source>
        <dbReference type="EMBL" id="MEE1877425.1"/>
    </source>
</evidence>
<keyword evidence="3" id="KW-1185">Reference proteome</keyword>
<reference evidence="2 3" key="1">
    <citation type="submission" date="2024-01" db="EMBL/GenBank/DDBJ databases">
        <title>The genome sequence of Erythrobacteraceae sp. strain 1XM1-14.</title>
        <authorList>
            <person name="Liu Y."/>
        </authorList>
    </citation>
    <scope>NUCLEOTIDE SEQUENCE [LARGE SCALE GENOMIC DNA]</scope>
    <source>
        <strain evidence="2 3">1XM1-14</strain>
    </source>
</reference>
<organism evidence="2 3">
    <name type="scientific">Altererythrobacter litoralis</name>
    <dbReference type="NCBI Taxonomy" id="3113904"/>
    <lineage>
        <taxon>Bacteria</taxon>
        <taxon>Pseudomonadati</taxon>
        <taxon>Pseudomonadota</taxon>
        <taxon>Alphaproteobacteria</taxon>
        <taxon>Sphingomonadales</taxon>
        <taxon>Erythrobacteraceae</taxon>
        <taxon>Altererythrobacter</taxon>
    </lineage>
</organism>
<proteinExistence type="predicted"/>
<evidence type="ECO:0000313" key="3">
    <source>
        <dbReference type="Proteomes" id="UP001343492"/>
    </source>
</evidence>
<sequence length="72" mass="7988">MIDDKEALARQRYMILNLVRVAGVAMVLAGIAIARGVIDLPVPLGWVLAFAGLFDFFFAPRLLARGWRSNDQ</sequence>
<keyword evidence="1" id="KW-0812">Transmembrane</keyword>
<feature type="transmembrane region" description="Helical" evidence="1">
    <location>
        <begin position="18"/>
        <end position="38"/>
    </location>
</feature>
<evidence type="ECO:0008006" key="4">
    <source>
        <dbReference type="Google" id="ProtNLM"/>
    </source>
</evidence>
<keyword evidence="1" id="KW-1133">Transmembrane helix</keyword>
<keyword evidence="1" id="KW-0472">Membrane</keyword>
<name>A0ABU7GEU4_9SPHN</name>
<dbReference type="Proteomes" id="UP001343492">
    <property type="component" value="Unassembled WGS sequence"/>
</dbReference>
<gene>
    <name evidence="2" type="ORF">VRS74_06965</name>
</gene>
<accession>A0ABU7GEU4</accession>
<comment type="caution">
    <text evidence="2">The sequence shown here is derived from an EMBL/GenBank/DDBJ whole genome shotgun (WGS) entry which is preliminary data.</text>
</comment>
<dbReference type="RefSeq" id="WP_354144526.1">
    <property type="nucleotide sequence ID" value="NZ_JAZDQV010000005.1"/>
</dbReference>
<protein>
    <recommendedName>
        <fullName evidence="4">DUF2892 domain-containing protein</fullName>
    </recommendedName>
</protein>